<evidence type="ECO:0000256" key="6">
    <source>
        <dbReference type="ARBA" id="ARBA00022958"/>
    </source>
</evidence>
<dbReference type="FunFam" id="3.40.50.970:FF:000015">
    <property type="entry name" value="2-oxoisovalerate dehydrogenase subunit alpha"/>
    <property type="match status" value="1"/>
</dbReference>
<comment type="catalytic activity">
    <reaction evidence="9">
        <text>N(6)-[(R)-lipoyl]-L-lysyl-[protein] + 3-methyl-2-oxobutanoate + H(+) = N(6)-[(R)-S(8)-2-methylpropanoyldihydrolipoyl]-L-lysyl-[protein] + CO2</text>
        <dbReference type="Rhea" id="RHEA:13457"/>
        <dbReference type="Rhea" id="RHEA-COMP:10474"/>
        <dbReference type="Rhea" id="RHEA-COMP:10497"/>
        <dbReference type="ChEBI" id="CHEBI:11851"/>
        <dbReference type="ChEBI" id="CHEBI:15378"/>
        <dbReference type="ChEBI" id="CHEBI:16526"/>
        <dbReference type="ChEBI" id="CHEBI:83099"/>
        <dbReference type="ChEBI" id="CHEBI:83142"/>
        <dbReference type="EC" id="1.2.4.4"/>
    </reaction>
</comment>
<sequence length="445" mass="51145">CFLSSLSLLISFIFQIKYYSTNLNEPQFMGINNTFTSSIQFVNEENYEPIPIYRILEAYQKITKLPEDEKLNEVYLKKMYYDMVTISVMDKIMYGLHRQGRISFYMTNTGEEAVQIGSAAALTLKDTIYAQYREAGMKLYYTLSIYCYMHLKYCIPIYVTGVLLHRGQPLAKFMNQCYGNCEDDGKGRQMPIHYGSKELNFVTISSPLTTQLPQAVGAAYAFKLDKKDACVVCYFGEGATSEGDAHAAFNFAATLSCPVVFLCRNNGYAISTPVLEQLKGDGIAAKGPAYGINTIRVDGNDVLAMYYATKSAREFCIKQKKPVLIEAMTYRIGHHSTSDDSTAYRSVDEISQWNTHSPLVRFRLYLESLGLWCQKREQELIDSIKKEIFHAFEEAERKSKPHWRNLFTDVYKEIPDHIRKQMNLMEKHLEEFKEHYPLSSFIHTK</sequence>
<feature type="non-terminal residue" evidence="12">
    <location>
        <position position="445"/>
    </location>
</feature>
<comment type="cofactor">
    <cofactor evidence="1 9">
        <name>thiamine diphosphate</name>
        <dbReference type="ChEBI" id="CHEBI:58937"/>
    </cofactor>
</comment>
<keyword evidence="10" id="KW-0732">Signal</keyword>
<proteinExistence type="inferred from homology"/>
<name>A0A836FCA9_9HYME</name>
<feature type="domain" description="Dehydrogenase E1 component" evidence="11">
    <location>
        <begin position="83"/>
        <end position="146"/>
    </location>
</feature>
<evidence type="ECO:0000256" key="1">
    <source>
        <dbReference type="ARBA" id="ARBA00001964"/>
    </source>
</evidence>
<evidence type="ECO:0000313" key="12">
    <source>
        <dbReference type="EMBL" id="KAG5316350.1"/>
    </source>
</evidence>
<organism evidence="12 13">
    <name type="scientific">Acromyrmex insinuator</name>
    <dbReference type="NCBI Taxonomy" id="230686"/>
    <lineage>
        <taxon>Eukaryota</taxon>
        <taxon>Metazoa</taxon>
        <taxon>Ecdysozoa</taxon>
        <taxon>Arthropoda</taxon>
        <taxon>Hexapoda</taxon>
        <taxon>Insecta</taxon>
        <taxon>Pterygota</taxon>
        <taxon>Neoptera</taxon>
        <taxon>Endopterygota</taxon>
        <taxon>Hymenoptera</taxon>
        <taxon>Apocrita</taxon>
        <taxon>Aculeata</taxon>
        <taxon>Formicoidea</taxon>
        <taxon>Formicidae</taxon>
        <taxon>Myrmicinae</taxon>
        <taxon>Acromyrmex</taxon>
    </lineage>
</organism>
<comment type="function">
    <text evidence="9">The branched-chain alpha-keto dehydrogenase complex catalyzes the overall conversion of alpha-keto acids to acyl-CoA and CO(2). It contains multiple copies of three enzymatic components: branched-chain alpha-keto acid decarboxylase (E1), lipoamide acyltransferase (E2) and lipoamide dehydrogenase (E3).</text>
</comment>
<dbReference type="InterPro" id="IPR050771">
    <property type="entry name" value="Alpha-ketoacid_DH_E1_comp"/>
</dbReference>
<evidence type="ECO:0000256" key="7">
    <source>
        <dbReference type="ARBA" id="ARBA00023002"/>
    </source>
</evidence>
<evidence type="ECO:0000256" key="8">
    <source>
        <dbReference type="ARBA" id="ARBA00023128"/>
    </source>
</evidence>
<feature type="signal peptide" evidence="10">
    <location>
        <begin position="1"/>
        <end position="21"/>
    </location>
</feature>
<keyword evidence="4" id="KW-0479">Metal-binding</keyword>
<dbReference type="EMBL" id="JAANHZ010000062">
    <property type="protein sequence ID" value="KAG5316350.1"/>
    <property type="molecule type" value="Genomic_DNA"/>
</dbReference>
<reference evidence="12" key="1">
    <citation type="submission" date="2020-02" db="EMBL/GenBank/DDBJ databases">
        <title>Relaxed selection underlies rapid genomic changes in the transitions from sociality to social parasitism in ants.</title>
        <authorList>
            <person name="Bi X."/>
        </authorList>
    </citation>
    <scope>NUCLEOTIDE SEQUENCE</scope>
    <source>
        <strain evidence="12">BGI-DK2013a</strain>
        <tissue evidence="12">Whole body</tissue>
    </source>
</reference>
<keyword evidence="8" id="KW-0496">Mitochondrion</keyword>
<accession>A0A836FCA9</accession>
<evidence type="ECO:0000313" key="13">
    <source>
        <dbReference type="Proteomes" id="UP000667349"/>
    </source>
</evidence>
<gene>
    <name evidence="12" type="primary">Bckd1a</name>
    <name evidence="12" type="ORF">G6Z75_0000081</name>
</gene>
<dbReference type="InterPro" id="IPR029061">
    <property type="entry name" value="THDP-binding"/>
</dbReference>
<dbReference type="Gene3D" id="3.40.50.970">
    <property type="match status" value="1"/>
</dbReference>
<dbReference type="PANTHER" id="PTHR43380:SF1">
    <property type="entry name" value="2-OXOISOVALERATE DEHYDROGENASE SUBUNIT ALPHA, MITOCHONDRIAL"/>
    <property type="match status" value="1"/>
</dbReference>
<feature type="non-terminal residue" evidence="12">
    <location>
        <position position="1"/>
    </location>
</feature>
<dbReference type="GO" id="GO:0046872">
    <property type="term" value="F:metal ion binding"/>
    <property type="evidence" value="ECO:0007669"/>
    <property type="project" value="UniProtKB-KW"/>
</dbReference>
<evidence type="ECO:0000256" key="2">
    <source>
        <dbReference type="ARBA" id="ARBA00004305"/>
    </source>
</evidence>
<feature type="chain" id="PRO_5032423524" description="2-oxoisovalerate dehydrogenase subunit alpha" evidence="10">
    <location>
        <begin position="22"/>
        <end position="445"/>
    </location>
</feature>
<evidence type="ECO:0000256" key="3">
    <source>
        <dbReference type="ARBA" id="ARBA00008646"/>
    </source>
</evidence>
<dbReference type="InterPro" id="IPR001017">
    <property type="entry name" value="DH_E1"/>
</dbReference>
<evidence type="ECO:0000256" key="5">
    <source>
        <dbReference type="ARBA" id="ARBA00022946"/>
    </source>
</evidence>
<dbReference type="SUPFAM" id="SSF52518">
    <property type="entry name" value="Thiamin diphosphate-binding fold (THDP-binding)"/>
    <property type="match status" value="1"/>
</dbReference>
<keyword evidence="9" id="KW-0786">Thiamine pyrophosphate</keyword>
<feature type="domain" description="Dehydrogenase E1 component" evidence="11">
    <location>
        <begin position="160"/>
        <end position="402"/>
    </location>
</feature>
<dbReference type="GO" id="GO:0009083">
    <property type="term" value="P:branched-chain amino acid catabolic process"/>
    <property type="evidence" value="ECO:0007669"/>
    <property type="project" value="TreeGrafter"/>
</dbReference>
<evidence type="ECO:0000256" key="10">
    <source>
        <dbReference type="SAM" id="SignalP"/>
    </source>
</evidence>
<comment type="similarity">
    <text evidence="3 9">Belongs to the BCKDHA family.</text>
</comment>
<comment type="subcellular location">
    <subcellularLocation>
        <location evidence="2">Mitochondrion matrix</location>
    </subcellularLocation>
</comment>
<dbReference type="GO" id="GO:0005759">
    <property type="term" value="C:mitochondrial matrix"/>
    <property type="evidence" value="ECO:0007669"/>
    <property type="project" value="UniProtKB-SubCell"/>
</dbReference>
<dbReference type="GO" id="GO:0003863">
    <property type="term" value="F:branched-chain 2-oxo acid dehydrogenase activity"/>
    <property type="evidence" value="ECO:0007669"/>
    <property type="project" value="UniProtKB-EC"/>
</dbReference>
<dbReference type="Pfam" id="PF00676">
    <property type="entry name" value="E1_dh"/>
    <property type="match status" value="2"/>
</dbReference>
<keyword evidence="7 9" id="KW-0560">Oxidoreductase</keyword>
<evidence type="ECO:0000256" key="9">
    <source>
        <dbReference type="RuleBase" id="RU365014"/>
    </source>
</evidence>
<dbReference type="Proteomes" id="UP000667349">
    <property type="component" value="Unassembled WGS sequence"/>
</dbReference>
<keyword evidence="6" id="KW-0630">Potassium</keyword>
<keyword evidence="13" id="KW-1185">Reference proteome</keyword>
<evidence type="ECO:0000256" key="4">
    <source>
        <dbReference type="ARBA" id="ARBA00022723"/>
    </source>
</evidence>
<dbReference type="EC" id="1.2.4.4" evidence="9"/>
<protein>
    <recommendedName>
        <fullName evidence="9">2-oxoisovalerate dehydrogenase subunit alpha</fullName>
        <ecNumber evidence="9">1.2.4.4</ecNumber>
    </recommendedName>
    <alternativeName>
        <fullName evidence="9">Branched-chain alpha-keto acid dehydrogenase E1 component alpha chain</fullName>
    </alternativeName>
</protein>
<evidence type="ECO:0000259" key="11">
    <source>
        <dbReference type="Pfam" id="PF00676"/>
    </source>
</evidence>
<dbReference type="CDD" id="cd02000">
    <property type="entry name" value="TPP_E1_PDC_ADC_BCADC"/>
    <property type="match status" value="1"/>
</dbReference>
<keyword evidence="5" id="KW-0809">Transit peptide</keyword>
<dbReference type="PANTHER" id="PTHR43380">
    <property type="entry name" value="2-OXOISOVALERATE DEHYDROGENASE SUBUNIT ALPHA, MITOCHONDRIAL"/>
    <property type="match status" value="1"/>
</dbReference>
<comment type="caution">
    <text evidence="12">The sequence shown here is derived from an EMBL/GenBank/DDBJ whole genome shotgun (WGS) entry which is preliminary data.</text>
</comment>
<dbReference type="AlphaFoldDB" id="A0A836FCA9"/>